<feature type="compositionally biased region" description="Polar residues" evidence="1">
    <location>
        <begin position="55"/>
        <end position="72"/>
    </location>
</feature>
<proteinExistence type="predicted"/>
<accession>A0AAW1PSR4</accession>
<evidence type="ECO:0000313" key="3">
    <source>
        <dbReference type="EMBL" id="KAK9810914.1"/>
    </source>
</evidence>
<gene>
    <name evidence="3" type="ORF">WJX73_007882</name>
</gene>
<feature type="region of interest" description="Disordered" evidence="1">
    <location>
        <begin position="48"/>
        <end position="138"/>
    </location>
</feature>
<dbReference type="AlphaFoldDB" id="A0AAW1PSR4"/>
<dbReference type="GO" id="GO:0003700">
    <property type="term" value="F:DNA-binding transcription factor activity"/>
    <property type="evidence" value="ECO:0007669"/>
    <property type="project" value="InterPro"/>
</dbReference>
<feature type="compositionally biased region" description="Low complexity" evidence="1">
    <location>
        <begin position="73"/>
        <end position="95"/>
    </location>
</feature>
<comment type="caution">
    <text evidence="3">The sequence shown here is derived from an EMBL/GenBank/DDBJ whole genome shotgun (WGS) entry which is preliminary data.</text>
</comment>
<dbReference type="InterPro" id="IPR004827">
    <property type="entry name" value="bZIP"/>
</dbReference>
<feature type="domain" description="BZIP" evidence="2">
    <location>
        <begin position="111"/>
        <end position="126"/>
    </location>
</feature>
<feature type="compositionally biased region" description="Basic and acidic residues" evidence="1">
    <location>
        <begin position="122"/>
        <end position="131"/>
    </location>
</feature>
<sequence length="449" mass="49002">MQSGATLSQLALTASGRLAVSEGLPTALGFTHDASGAFQVCQPPGINAVHAPASDDSSQQGGLGATSSQHQVAATPKRAAAAKHAASLGQAATESETSEERRKKEEERIAKVKLKNKRAQQRFRERQKAKSSETQSEVARLRVQVVQLQAALAEEHHKRRLLDPPQVTGSGVSQQAAGLQSVPMETELKADCAVPPGNVFEPRFGWEAVHPEAPLLLSLCSGGPRTFTPDQLRRRQYAEHTALWKEYVELLASNMVEAQGDESSPAAGRVRGLVNELTGYACTMVKVNPEVMHTFFSRESNTGSAASLQWRHILKALELSEEQKRDMMTARRFCLTSMSALMHERLRLFHSLKKEGLTDVDGLSGICEAQLAGMGLVQALQHNLTATNETFRHFMFIVHKRVLTLFQLATVIVQAYPAAEDMLAFVNHLARDMGEPSAKELLNPQVSST</sequence>
<name>A0AAW1PSR4_9CHLO</name>
<feature type="region of interest" description="Disordered" evidence="1">
    <location>
        <begin position="159"/>
        <end position="178"/>
    </location>
</feature>
<evidence type="ECO:0000313" key="4">
    <source>
        <dbReference type="Proteomes" id="UP001465755"/>
    </source>
</evidence>
<evidence type="ECO:0000259" key="2">
    <source>
        <dbReference type="PROSITE" id="PS00036"/>
    </source>
</evidence>
<dbReference type="PROSITE" id="PS00036">
    <property type="entry name" value="BZIP_BASIC"/>
    <property type="match status" value="1"/>
</dbReference>
<dbReference type="CDD" id="cd14686">
    <property type="entry name" value="bZIP"/>
    <property type="match status" value="1"/>
</dbReference>
<keyword evidence="4" id="KW-1185">Reference proteome</keyword>
<evidence type="ECO:0000256" key="1">
    <source>
        <dbReference type="SAM" id="MobiDB-lite"/>
    </source>
</evidence>
<feature type="compositionally biased region" description="Polar residues" evidence="1">
    <location>
        <begin position="167"/>
        <end position="178"/>
    </location>
</feature>
<organism evidence="3 4">
    <name type="scientific">Symbiochloris irregularis</name>
    <dbReference type="NCBI Taxonomy" id="706552"/>
    <lineage>
        <taxon>Eukaryota</taxon>
        <taxon>Viridiplantae</taxon>
        <taxon>Chlorophyta</taxon>
        <taxon>core chlorophytes</taxon>
        <taxon>Trebouxiophyceae</taxon>
        <taxon>Trebouxiales</taxon>
        <taxon>Trebouxiaceae</taxon>
        <taxon>Symbiochloris</taxon>
    </lineage>
</organism>
<dbReference type="EMBL" id="JALJOQ010000013">
    <property type="protein sequence ID" value="KAK9810914.1"/>
    <property type="molecule type" value="Genomic_DNA"/>
</dbReference>
<reference evidence="3 4" key="1">
    <citation type="journal article" date="2024" name="Nat. Commun.">
        <title>Phylogenomics reveals the evolutionary origins of lichenization in chlorophyte algae.</title>
        <authorList>
            <person name="Puginier C."/>
            <person name="Libourel C."/>
            <person name="Otte J."/>
            <person name="Skaloud P."/>
            <person name="Haon M."/>
            <person name="Grisel S."/>
            <person name="Petersen M."/>
            <person name="Berrin J.G."/>
            <person name="Delaux P.M."/>
            <person name="Dal Grande F."/>
            <person name="Keller J."/>
        </authorList>
    </citation>
    <scope>NUCLEOTIDE SEQUENCE [LARGE SCALE GENOMIC DNA]</scope>
    <source>
        <strain evidence="3 4">SAG 2036</strain>
    </source>
</reference>
<dbReference type="Proteomes" id="UP001465755">
    <property type="component" value="Unassembled WGS sequence"/>
</dbReference>
<feature type="compositionally biased region" description="Basic residues" evidence="1">
    <location>
        <begin position="111"/>
        <end position="121"/>
    </location>
</feature>
<protein>
    <recommendedName>
        <fullName evidence="2">BZIP domain-containing protein</fullName>
    </recommendedName>
</protein>
<feature type="compositionally biased region" description="Basic and acidic residues" evidence="1">
    <location>
        <begin position="98"/>
        <end position="110"/>
    </location>
</feature>